<name>T0J628_9SPHN</name>
<proteinExistence type="predicted"/>
<evidence type="ECO:0000313" key="2">
    <source>
        <dbReference type="Proteomes" id="UP000015523"/>
    </source>
</evidence>
<comment type="caution">
    <text evidence="1">The sequence shown here is derived from an EMBL/GenBank/DDBJ whole genome shotgun (WGS) entry which is preliminary data.</text>
</comment>
<organism evidence="1 2">
    <name type="scientific">Sphingobium ummariense RL-3</name>
    <dbReference type="NCBI Taxonomy" id="1346791"/>
    <lineage>
        <taxon>Bacteria</taxon>
        <taxon>Pseudomonadati</taxon>
        <taxon>Pseudomonadota</taxon>
        <taxon>Alphaproteobacteria</taxon>
        <taxon>Sphingomonadales</taxon>
        <taxon>Sphingomonadaceae</taxon>
        <taxon>Sphingobium</taxon>
    </lineage>
</organism>
<protein>
    <submittedName>
        <fullName evidence="1">Uncharacterized protein</fullName>
    </submittedName>
</protein>
<dbReference type="AlphaFoldDB" id="T0J628"/>
<gene>
    <name evidence="1" type="ORF">M529_03995</name>
</gene>
<evidence type="ECO:0000313" key="1">
    <source>
        <dbReference type="EMBL" id="EQB33436.1"/>
    </source>
</evidence>
<sequence length="166" mass="19019">MLALAFPIAILLLWAGPIRWWMRYQSWSHLSKDKLLESAKWYIANRAPGNNACIFAVECNGGRASLKLVKSIEEWDLEKSKRIAWDRKFKGVCQGQTANFALEVATDNLQSRKTFEGSRRAVWSFYNDRFIPSRTRFGFAAFSESETEPCLTAYAVTARSRLNDNP</sequence>
<reference evidence="1 2" key="1">
    <citation type="journal article" date="2013" name="Genome Announc.">
        <title>Draft Genome Sequence of Sphingobium ummariense Strain RL-3, a Hexachlorocyclohexane-Degrading Bacterium.</title>
        <authorList>
            <person name="Kohli P."/>
            <person name="Dua A."/>
            <person name="Sangwan N."/>
            <person name="Oldach P."/>
            <person name="Khurana J.P."/>
            <person name="Lal R."/>
        </authorList>
    </citation>
    <scope>NUCLEOTIDE SEQUENCE [LARGE SCALE GENOMIC DNA]</scope>
    <source>
        <strain evidence="1 2">RL-3</strain>
    </source>
</reference>
<dbReference type="EMBL" id="AUWY01000039">
    <property type="protein sequence ID" value="EQB33436.1"/>
    <property type="molecule type" value="Genomic_DNA"/>
</dbReference>
<dbReference type="eggNOG" id="ENOG5031CKJ">
    <property type="taxonomic scope" value="Bacteria"/>
</dbReference>
<dbReference type="Proteomes" id="UP000015523">
    <property type="component" value="Unassembled WGS sequence"/>
</dbReference>
<accession>T0J628</accession>
<keyword evidence="2" id="KW-1185">Reference proteome</keyword>